<protein>
    <recommendedName>
        <fullName evidence="1">IrrE N-terminal-like domain-containing protein</fullName>
    </recommendedName>
</protein>
<keyword evidence="3" id="KW-1185">Reference proteome</keyword>
<evidence type="ECO:0000313" key="3">
    <source>
        <dbReference type="Proteomes" id="UP000820669"/>
    </source>
</evidence>
<name>A0ABX1SJ90_9PSEU</name>
<evidence type="ECO:0000259" key="1">
    <source>
        <dbReference type="Pfam" id="PF06114"/>
    </source>
</evidence>
<organism evidence="2 3">
    <name type="scientific">Pseudonocardia acidicola</name>
    <dbReference type="NCBI Taxonomy" id="2724939"/>
    <lineage>
        <taxon>Bacteria</taxon>
        <taxon>Bacillati</taxon>
        <taxon>Actinomycetota</taxon>
        <taxon>Actinomycetes</taxon>
        <taxon>Pseudonocardiales</taxon>
        <taxon>Pseudonocardiaceae</taxon>
        <taxon>Pseudonocardia</taxon>
    </lineage>
</organism>
<gene>
    <name evidence="2" type="ORF">HF526_30775</name>
</gene>
<accession>A0ABX1SJ90</accession>
<feature type="domain" description="IrrE N-terminal-like" evidence="1">
    <location>
        <begin position="65"/>
        <end position="114"/>
    </location>
</feature>
<comment type="caution">
    <text evidence="2">The sequence shown here is derived from an EMBL/GenBank/DDBJ whole genome shotgun (WGS) entry which is preliminary data.</text>
</comment>
<dbReference type="InterPro" id="IPR010359">
    <property type="entry name" value="IrrE_HExxH"/>
</dbReference>
<dbReference type="Proteomes" id="UP000820669">
    <property type="component" value="Unassembled WGS sequence"/>
</dbReference>
<dbReference type="Pfam" id="PF06114">
    <property type="entry name" value="Peptidase_M78"/>
    <property type="match status" value="1"/>
</dbReference>
<reference evidence="2 3" key="1">
    <citation type="submission" date="2020-04" db="EMBL/GenBank/DDBJ databases">
        <authorList>
            <person name="Klaysubun C."/>
            <person name="Duangmal K."/>
            <person name="Lipun K."/>
        </authorList>
    </citation>
    <scope>NUCLEOTIDE SEQUENCE [LARGE SCALE GENOMIC DNA]</scope>
    <source>
        <strain evidence="2 3">K10HN5</strain>
    </source>
</reference>
<sequence>MTISDEELVRRCRARLRAALPDPPATLEQVRTALQDHRGRAIDLVVAEPDGLTLPSGLWLQLRDRDVVWVDRRTSPMHRTVVACHEFGHMVCGHEPASFDEQAAESLRTPIQTLAGEKLRLSPAHITAIMGRCGEAHPPGSPDWLREREAEITGHLLAQRLLRHRGGFARSLDGL</sequence>
<dbReference type="EMBL" id="JAAXLA010000093">
    <property type="protein sequence ID" value="NMI01651.1"/>
    <property type="molecule type" value="Genomic_DNA"/>
</dbReference>
<dbReference type="RefSeq" id="WP_169385169.1">
    <property type="nucleotide sequence ID" value="NZ_JAAXLA010000093.1"/>
</dbReference>
<evidence type="ECO:0000313" key="2">
    <source>
        <dbReference type="EMBL" id="NMI01651.1"/>
    </source>
</evidence>
<proteinExistence type="predicted"/>